<dbReference type="CDD" id="cd01612">
    <property type="entry name" value="Ubl_ATG12"/>
    <property type="match status" value="1"/>
</dbReference>
<dbReference type="GO" id="GO:0019776">
    <property type="term" value="F:Atg8-family ligase activity"/>
    <property type="evidence" value="ECO:0007669"/>
    <property type="project" value="TreeGrafter"/>
</dbReference>
<dbReference type="PANTHER" id="PTHR13385:SF0">
    <property type="entry name" value="UBIQUITIN-LIKE PROTEIN ATG12"/>
    <property type="match status" value="1"/>
</dbReference>
<dbReference type="GO" id="GO:0061723">
    <property type="term" value="P:glycophagy"/>
    <property type="evidence" value="ECO:0007669"/>
    <property type="project" value="TreeGrafter"/>
</dbReference>
<comment type="subunit">
    <text evidence="7">Forms a conjugate with ATG5.</text>
</comment>
<evidence type="ECO:0000256" key="3">
    <source>
        <dbReference type="ARBA" id="ARBA00015875"/>
    </source>
</evidence>
<keyword evidence="6 7" id="KW-0072">Autophagy</keyword>
<dbReference type="RefSeq" id="XP_024711509.1">
    <property type="nucleotide sequence ID" value="XM_024860291.1"/>
</dbReference>
<gene>
    <name evidence="8" type="ORF">C7M61_004979</name>
</gene>
<dbReference type="VEuPathDB" id="FungiDB:C7M61_004979"/>
<reference evidence="8 9" key="1">
    <citation type="submission" date="2018-03" db="EMBL/GenBank/DDBJ databases">
        <title>Candida pseudohaemulonii genome assembly and annotation.</title>
        <authorList>
            <person name="Munoz J.F."/>
            <person name="Gade L.G."/>
            <person name="Chow N.A."/>
            <person name="Litvintseva A.P."/>
            <person name="Loparev V.N."/>
            <person name="Cuomo C.A."/>
        </authorList>
    </citation>
    <scope>NUCLEOTIDE SEQUENCE [LARGE SCALE GENOMIC DNA]</scope>
    <source>
        <strain evidence="8 9">B12108</strain>
    </source>
</reference>
<dbReference type="GO" id="GO:0034045">
    <property type="term" value="C:phagophore assembly site membrane"/>
    <property type="evidence" value="ECO:0007669"/>
    <property type="project" value="UniProtKB-SubCell"/>
</dbReference>
<dbReference type="GO" id="GO:0097352">
    <property type="term" value="P:autophagosome maturation"/>
    <property type="evidence" value="ECO:0007669"/>
    <property type="project" value="TreeGrafter"/>
</dbReference>
<keyword evidence="4 7" id="KW-1017">Isopeptide bond</keyword>
<evidence type="ECO:0000256" key="5">
    <source>
        <dbReference type="ARBA" id="ARBA00022786"/>
    </source>
</evidence>
<dbReference type="OrthoDB" id="10003551at2759"/>
<dbReference type="InterPro" id="IPR007242">
    <property type="entry name" value="Atg12"/>
</dbReference>
<comment type="caution">
    <text evidence="8">The sequence shown here is derived from an EMBL/GenBank/DDBJ whole genome shotgun (WGS) entry which is preliminary data.</text>
</comment>
<dbReference type="GO" id="GO:0015031">
    <property type="term" value="P:protein transport"/>
    <property type="evidence" value="ECO:0007669"/>
    <property type="project" value="UniProtKB-KW"/>
</dbReference>
<dbReference type="GO" id="GO:0034274">
    <property type="term" value="C:Atg12-Atg5-Atg16 complex"/>
    <property type="evidence" value="ECO:0007669"/>
    <property type="project" value="TreeGrafter"/>
</dbReference>
<comment type="similarity">
    <text evidence="2 7">Belongs to the ATG12 family.</text>
</comment>
<accession>A0A2P7YF80</accession>
<keyword evidence="9" id="KW-1185">Reference proteome</keyword>
<dbReference type="GO" id="GO:0034727">
    <property type="term" value="P:piecemeal microautophagy of the nucleus"/>
    <property type="evidence" value="ECO:0007669"/>
    <property type="project" value="TreeGrafter"/>
</dbReference>
<dbReference type="Pfam" id="PF04110">
    <property type="entry name" value="APG12"/>
    <property type="match status" value="1"/>
</dbReference>
<evidence type="ECO:0000256" key="2">
    <source>
        <dbReference type="ARBA" id="ARBA00007778"/>
    </source>
</evidence>
<dbReference type="SUPFAM" id="SSF54236">
    <property type="entry name" value="Ubiquitin-like"/>
    <property type="match status" value="1"/>
</dbReference>
<name>A0A2P7YF80_9ASCO</name>
<keyword evidence="7" id="KW-0813">Transport</keyword>
<organism evidence="8 9">
    <name type="scientific">Candidozyma pseudohaemuli</name>
    <dbReference type="NCBI Taxonomy" id="418784"/>
    <lineage>
        <taxon>Eukaryota</taxon>
        <taxon>Fungi</taxon>
        <taxon>Dikarya</taxon>
        <taxon>Ascomycota</taxon>
        <taxon>Saccharomycotina</taxon>
        <taxon>Pichiomycetes</taxon>
        <taxon>Metschnikowiaceae</taxon>
        <taxon>Candidozyma</taxon>
    </lineage>
</organism>
<dbReference type="STRING" id="418784.A0A2P7YF80"/>
<dbReference type="Gene3D" id="3.10.20.90">
    <property type="entry name" value="Phosphatidylinositol 3-kinase Catalytic Subunit, Chain A, domain 1"/>
    <property type="match status" value="1"/>
</dbReference>
<comment type="function">
    <text evidence="7">Ubiquitin-like protein involved in cytoplasm to vacuole transport (Cvt), autophagy vesicles formation, mitophagy, and nucleophagy.</text>
</comment>
<evidence type="ECO:0000256" key="1">
    <source>
        <dbReference type="ARBA" id="ARBA00004623"/>
    </source>
</evidence>
<dbReference type="PANTHER" id="PTHR13385">
    <property type="entry name" value="AUTOPHAGY PROTEIN 12"/>
    <property type="match status" value="1"/>
</dbReference>
<sequence length="135" mass="15052">MNLDALDVLDLVLLAEFEAETADQKVPLSTLMVLPKMEEDPLKELLETSSEKVTLRFHPIGSAPAINPSIFKISGSQTVATVLNYLMKRLRLKHIHLYVLSTFQPTPDEKLGDLHKLFLSKGELVLGYCETIAFG</sequence>
<dbReference type="AlphaFoldDB" id="A0A2P7YF80"/>
<evidence type="ECO:0000256" key="7">
    <source>
        <dbReference type="RuleBase" id="RU361201"/>
    </source>
</evidence>
<proteinExistence type="inferred from homology"/>
<protein>
    <recommendedName>
        <fullName evidence="3 7">Ubiquitin-like protein ATG12</fullName>
    </recommendedName>
</protein>
<evidence type="ECO:0000256" key="4">
    <source>
        <dbReference type="ARBA" id="ARBA00022499"/>
    </source>
</evidence>
<keyword evidence="5 7" id="KW-0833">Ubl conjugation pathway</keyword>
<keyword evidence="7" id="KW-0653">Protein transport</keyword>
<evidence type="ECO:0000256" key="6">
    <source>
        <dbReference type="ARBA" id="ARBA00023006"/>
    </source>
</evidence>
<dbReference type="GO" id="GO:0000421">
    <property type="term" value="C:autophagosome membrane"/>
    <property type="evidence" value="ECO:0007669"/>
    <property type="project" value="TreeGrafter"/>
</dbReference>
<dbReference type="InterPro" id="IPR029071">
    <property type="entry name" value="Ubiquitin-like_domsf"/>
</dbReference>
<keyword evidence="7" id="KW-0472">Membrane</keyword>
<dbReference type="EMBL" id="PYFQ01000020">
    <property type="protein sequence ID" value="PSK34619.1"/>
    <property type="molecule type" value="Genomic_DNA"/>
</dbReference>
<dbReference type="GO" id="GO:0000422">
    <property type="term" value="P:autophagy of mitochondrion"/>
    <property type="evidence" value="ECO:0007669"/>
    <property type="project" value="TreeGrafter"/>
</dbReference>
<dbReference type="Proteomes" id="UP000241107">
    <property type="component" value="Unassembled WGS sequence"/>
</dbReference>
<evidence type="ECO:0000313" key="9">
    <source>
        <dbReference type="Proteomes" id="UP000241107"/>
    </source>
</evidence>
<comment type="subcellular location">
    <subcellularLocation>
        <location evidence="1 7">Preautophagosomal structure membrane</location>
        <topology evidence="1 7">Peripheral membrane protein</topology>
    </subcellularLocation>
</comment>
<evidence type="ECO:0000313" key="8">
    <source>
        <dbReference type="EMBL" id="PSK34619.1"/>
    </source>
</evidence>
<dbReference type="GO" id="GO:0000045">
    <property type="term" value="P:autophagosome assembly"/>
    <property type="evidence" value="ECO:0007669"/>
    <property type="project" value="InterPro"/>
</dbReference>
<dbReference type="GeneID" id="36568366"/>